<evidence type="ECO:0000313" key="8">
    <source>
        <dbReference type="EMBL" id="UWX05241.1"/>
    </source>
</evidence>
<keyword evidence="9" id="KW-1185">Reference proteome</keyword>
<accession>A0ABY5Y162</accession>
<name>A0ABY5Y162_9BACT</name>
<evidence type="ECO:0000256" key="3">
    <source>
        <dbReference type="ARBA" id="ARBA00022679"/>
    </source>
</evidence>
<evidence type="ECO:0000259" key="7">
    <source>
        <dbReference type="Pfam" id="PF02911"/>
    </source>
</evidence>
<feature type="domain" description="Formyl transferase N-terminal" evidence="6">
    <location>
        <begin position="1"/>
        <end position="163"/>
    </location>
</feature>
<reference evidence="8" key="1">
    <citation type="submission" date="2020-12" db="EMBL/GenBank/DDBJ databases">
        <title>Taurinivorans muris gen. nov., sp. nov., fundamental and realized metabolic niche of a ubiquitous sulfidogenic bacterium in the murine intestine.</title>
        <authorList>
            <person name="Ye H."/>
            <person name="Hanson B.T."/>
            <person name="Loy A."/>
        </authorList>
    </citation>
    <scope>NUCLEOTIDE SEQUENCE</scope>
    <source>
        <strain evidence="8">LT0009</strain>
    </source>
</reference>
<dbReference type="CDD" id="cd08704">
    <property type="entry name" value="Met_tRNA_FMT_C"/>
    <property type="match status" value="1"/>
</dbReference>
<organism evidence="8 9">
    <name type="scientific">Taurinivorans muris</name>
    <dbReference type="NCBI Taxonomy" id="2787751"/>
    <lineage>
        <taxon>Bacteria</taxon>
        <taxon>Pseudomonadati</taxon>
        <taxon>Thermodesulfobacteriota</taxon>
        <taxon>Desulfovibrionia</taxon>
        <taxon>Desulfovibrionales</taxon>
        <taxon>Desulfovibrionaceae</taxon>
        <taxon>Taurinivorans</taxon>
    </lineage>
</organism>
<dbReference type="Proteomes" id="UP001058120">
    <property type="component" value="Chromosome"/>
</dbReference>
<dbReference type="PANTHER" id="PTHR11138">
    <property type="entry name" value="METHIONYL-TRNA FORMYLTRANSFERASE"/>
    <property type="match status" value="1"/>
</dbReference>
<dbReference type="NCBIfam" id="TIGR00460">
    <property type="entry name" value="fmt"/>
    <property type="match status" value="1"/>
</dbReference>
<evidence type="ECO:0000256" key="4">
    <source>
        <dbReference type="ARBA" id="ARBA00022917"/>
    </source>
</evidence>
<dbReference type="InterPro" id="IPR001555">
    <property type="entry name" value="GART_AS"/>
</dbReference>
<dbReference type="InterPro" id="IPR041711">
    <property type="entry name" value="Met-tRNA-FMT_N"/>
</dbReference>
<dbReference type="InterPro" id="IPR036477">
    <property type="entry name" value="Formyl_transf_N_sf"/>
</dbReference>
<dbReference type="EMBL" id="CP065938">
    <property type="protein sequence ID" value="UWX05241.1"/>
    <property type="molecule type" value="Genomic_DNA"/>
</dbReference>
<dbReference type="Gene3D" id="3.40.50.12230">
    <property type="match status" value="1"/>
</dbReference>
<evidence type="ECO:0000259" key="6">
    <source>
        <dbReference type="Pfam" id="PF00551"/>
    </source>
</evidence>
<evidence type="ECO:0000256" key="5">
    <source>
        <dbReference type="HAMAP-Rule" id="MF_00182"/>
    </source>
</evidence>
<evidence type="ECO:0000256" key="1">
    <source>
        <dbReference type="ARBA" id="ARBA00010699"/>
    </source>
</evidence>
<dbReference type="HAMAP" id="MF_00182">
    <property type="entry name" value="Formyl_trans"/>
    <property type="match status" value="1"/>
</dbReference>
<dbReference type="Pfam" id="PF00551">
    <property type="entry name" value="Formyl_trans_N"/>
    <property type="match status" value="1"/>
</dbReference>
<dbReference type="PANTHER" id="PTHR11138:SF5">
    <property type="entry name" value="METHIONYL-TRNA FORMYLTRANSFERASE, MITOCHONDRIAL"/>
    <property type="match status" value="1"/>
</dbReference>
<comment type="similarity">
    <text evidence="1 5">Belongs to the Fmt family.</text>
</comment>
<feature type="binding site" evidence="5">
    <location>
        <begin position="112"/>
        <end position="115"/>
    </location>
    <ligand>
        <name>(6S)-5,6,7,8-tetrahydrofolate</name>
        <dbReference type="ChEBI" id="CHEBI:57453"/>
    </ligand>
</feature>
<dbReference type="CDD" id="cd08646">
    <property type="entry name" value="FMT_core_Met-tRNA-FMT_N"/>
    <property type="match status" value="1"/>
</dbReference>
<dbReference type="InterPro" id="IPR044135">
    <property type="entry name" value="Met-tRNA-FMT_C"/>
</dbReference>
<dbReference type="RefSeq" id="WP_334314810.1">
    <property type="nucleotide sequence ID" value="NZ_CP065938.1"/>
</dbReference>
<dbReference type="PROSITE" id="PS00373">
    <property type="entry name" value="GART"/>
    <property type="match status" value="1"/>
</dbReference>
<comment type="catalytic activity">
    <reaction evidence="5">
        <text>L-methionyl-tRNA(fMet) + (6R)-10-formyltetrahydrofolate = N-formyl-L-methionyl-tRNA(fMet) + (6S)-5,6,7,8-tetrahydrofolate + H(+)</text>
        <dbReference type="Rhea" id="RHEA:24380"/>
        <dbReference type="Rhea" id="RHEA-COMP:9952"/>
        <dbReference type="Rhea" id="RHEA-COMP:9953"/>
        <dbReference type="ChEBI" id="CHEBI:15378"/>
        <dbReference type="ChEBI" id="CHEBI:57453"/>
        <dbReference type="ChEBI" id="CHEBI:78530"/>
        <dbReference type="ChEBI" id="CHEBI:78844"/>
        <dbReference type="ChEBI" id="CHEBI:195366"/>
        <dbReference type="EC" id="2.1.2.9"/>
    </reaction>
</comment>
<gene>
    <name evidence="5" type="primary">fmt</name>
    <name evidence="8" type="ORF">JBF11_07210</name>
</gene>
<feature type="domain" description="Formyl transferase C-terminal" evidence="7">
    <location>
        <begin position="210"/>
        <end position="320"/>
    </location>
</feature>
<dbReference type="InterPro" id="IPR002376">
    <property type="entry name" value="Formyl_transf_N"/>
</dbReference>
<protein>
    <recommendedName>
        <fullName evidence="2 5">Methionyl-tRNA formyltransferase</fullName>
        <ecNumber evidence="2 5">2.1.2.9</ecNumber>
    </recommendedName>
</protein>
<evidence type="ECO:0000256" key="2">
    <source>
        <dbReference type="ARBA" id="ARBA00012261"/>
    </source>
</evidence>
<dbReference type="InterPro" id="IPR005793">
    <property type="entry name" value="Formyl_trans_C"/>
</dbReference>
<sequence length="336" mass="37087">MRIVYMGTPFFAAEILKRLHAENKDEIIAVYTQPDKLGGRGKNKLIEPETKILAKELGIPVYQPEKFRNNPEAAAKLKALNPDILVIAAYGMLLPQEVLDIPQFGAYNVHASLLPKYRGAAPVQRCLLNGDTLTGVTIMRMEAGLDTGPALLQQAISIDDTEENHHNSGTLLMDMARSGATLLLEALDLIRNGDITLIRQNGELATHAAKLTKQEAQTDFTKTSLEVHNHVRCFSPNPGATANLVLEGKEPVAVRIEAGYPLERTDFSPTEEQKQALCGEIVGIYEKYIAVKCRDSFYGIRSLRLAGKPSIDAKSFQNGYYRNNPRASFALPTERN</sequence>
<dbReference type="EC" id="2.1.2.9" evidence="2 5"/>
<dbReference type="SUPFAM" id="SSF50486">
    <property type="entry name" value="FMT C-terminal domain-like"/>
    <property type="match status" value="1"/>
</dbReference>
<dbReference type="Pfam" id="PF02911">
    <property type="entry name" value="Formyl_trans_C"/>
    <property type="match status" value="1"/>
</dbReference>
<dbReference type="InterPro" id="IPR011034">
    <property type="entry name" value="Formyl_transferase-like_C_sf"/>
</dbReference>
<dbReference type="GO" id="GO:0004479">
    <property type="term" value="F:methionyl-tRNA formyltransferase activity"/>
    <property type="evidence" value="ECO:0007669"/>
    <property type="project" value="UniProtKB-EC"/>
</dbReference>
<keyword evidence="3 5" id="KW-0808">Transferase</keyword>
<comment type="function">
    <text evidence="5">Attaches a formyl group to the free amino group of methionyl-tRNA(fMet). The formyl group appears to play a dual role in the initiator identity of N-formylmethionyl-tRNA by promoting its recognition by IF2 and preventing the misappropriation of this tRNA by the elongation apparatus.</text>
</comment>
<dbReference type="InterPro" id="IPR005794">
    <property type="entry name" value="Fmt"/>
</dbReference>
<evidence type="ECO:0000313" key="9">
    <source>
        <dbReference type="Proteomes" id="UP001058120"/>
    </source>
</evidence>
<proteinExistence type="inferred from homology"/>
<dbReference type="SUPFAM" id="SSF53328">
    <property type="entry name" value="Formyltransferase"/>
    <property type="match status" value="1"/>
</dbReference>
<keyword evidence="4 5" id="KW-0648">Protein biosynthesis</keyword>